<evidence type="ECO:0000256" key="3">
    <source>
        <dbReference type="ARBA" id="ARBA00022571"/>
    </source>
</evidence>
<dbReference type="InterPro" id="IPR024074">
    <property type="entry name" value="AS_cat/multimer_dom_body"/>
</dbReference>
<gene>
    <name evidence="10" type="primary">argG</name>
    <name evidence="10" type="ORF">ABK905_22160</name>
</gene>
<dbReference type="EC" id="6.3.4.5" evidence="2"/>
<reference evidence="10" key="1">
    <citation type="submission" date="2024-06" db="EMBL/GenBank/DDBJ databases">
        <authorList>
            <person name="Coelho C."/>
            <person name="Bento M."/>
            <person name="Garcia E."/>
            <person name="Camelo A."/>
            <person name="Brandao I."/>
            <person name="Espirito Santo C."/>
            <person name="Trovao J."/>
            <person name="Verissimo A."/>
            <person name="Costa J."/>
            <person name="Tiago I."/>
        </authorList>
    </citation>
    <scope>NUCLEOTIDE SEQUENCE</scope>
    <source>
        <strain evidence="10">KWT182</strain>
    </source>
</reference>
<sequence length="410" mass="45740">MGINKIKGKRIAFAASGGLDSCTITHWLSRRGVEVICFTADLGQPDEDNFDEIKDRMLRSGAAEYVSVDLKNEMAEMGLAVVQANAKYEGNYWNLTGAARQVIMEGLLPEIKSCGINIFSHGATGRGNDQVRFQIIGTMLNPNLEFYAAWRDQEFLDEFRGRKEMLAYCSQNNIPVKASVDKPYSTDANLLGLTHEGGRLESLQTQMKFVEPGIGRWPERAEPVPEQFTIVFDKGRPVQINNSKMSLVEIFKYLNVNGGKHGIGIAENLVENRFVGVKSRGVYESPAMVILSYSYQQLLQQILDRRAIQFYQTTASFLGGQLYQGYWLDLGSQMARKAIVELTNLVSGEVTFEAYRGNLSYIASRNVRHGLYTNEGSMEAEGEFDHHDSEGLLKILTISARTASLSGQIK</sequence>
<dbReference type="GO" id="GO:0000050">
    <property type="term" value="P:urea cycle"/>
    <property type="evidence" value="ECO:0007669"/>
    <property type="project" value="TreeGrafter"/>
</dbReference>
<dbReference type="InterPro" id="IPR023434">
    <property type="entry name" value="Arginosuc_synth_type_1_subfam"/>
</dbReference>
<dbReference type="SUPFAM" id="SSF52402">
    <property type="entry name" value="Adenine nucleotide alpha hydrolases-like"/>
    <property type="match status" value="1"/>
</dbReference>
<dbReference type="Gene3D" id="3.40.50.620">
    <property type="entry name" value="HUPs"/>
    <property type="match status" value="1"/>
</dbReference>
<feature type="domain" description="Arginosuccinate synthase-like N-terminal" evidence="8">
    <location>
        <begin position="11"/>
        <end position="175"/>
    </location>
</feature>
<accession>A0AAU7Q8A6</accession>
<evidence type="ECO:0000256" key="1">
    <source>
        <dbReference type="ARBA" id="ARBA00004967"/>
    </source>
</evidence>
<evidence type="ECO:0000256" key="4">
    <source>
        <dbReference type="ARBA" id="ARBA00022598"/>
    </source>
</evidence>
<dbReference type="GO" id="GO:0005737">
    <property type="term" value="C:cytoplasm"/>
    <property type="evidence" value="ECO:0007669"/>
    <property type="project" value="TreeGrafter"/>
</dbReference>
<dbReference type="InterPro" id="IPR001518">
    <property type="entry name" value="Arginosuc_synth"/>
</dbReference>
<dbReference type="NCBIfam" id="TIGR00032">
    <property type="entry name" value="argG"/>
    <property type="match status" value="1"/>
</dbReference>
<dbReference type="GO" id="GO:0005524">
    <property type="term" value="F:ATP binding"/>
    <property type="evidence" value="ECO:0007669"/>
    <property type="project" value="UniProtKB-KW"/>
</dbReference>
<dbReference type="InterPro" id="IPR048268">
    <property type="entry name" value="Arginosuc_syn_C"/>
</dbReference>
<dbReference type="PROSITE" id="PS00565">
    <property type="entry name" value="ARGININOSUCCIN_SYN_2"/>
    <property type="match status" value="1"/>
</dbReference>
<dbReference type="SUPFAM" id="SSF69864">
    <property type="entry name" value="Argininosuccinate synthetase, C-terminal domain"/>
    <property type="match status" value="1"/>
</dbReference>
<dbReference type="GO" id="GO:0000053">
    <property type="term" value="P:argininosuccinate metabolic process"/>
    <property type="evidence" value="ECO:0007669"/>
    <property type="project" value="TreeGrafter"/>
</dbReference>
<evidence type="ECO:0000259" key="8">
    <source>
        <dbReference type="Pfam" id="PF00764"/>
    </source>
</evidence>
<comment type="pathway">
    <text evidence="1">Amino-acid biosynthesis; L-arginine biosynthesis; L-arginine from L-ornithine and carbamoyl phosphate: step 2/3.</text>
</comment>
<protein>
    <recommendedName>
        <fullName evidence="2">argininosuccinate synthase</fullName>
        <ecNumber evidence="2">6.3.4.5</ecNumber>
    </recommendedName>
</protein>
<dbReference type="CDD" id="cd01999">
    <property type="entry name" value="ASS"/>
    <property type="match status" value="1"/>
</dbReference>
<dbReference type="Pfam" id="PF00764">
    <property type="entry name" value="Arginosuc_synth"/>
    <property type="match status" value="1"/>
</dbReference>
<evidence type="ECO:0000256" key="2">
    <source>
        <dbReference type="ARBA" id="ARBA00012286"/>
    </source>
</evidence>
<name>A0AAU7Q8A6_9GAMM</name>
<dbReference type="Gene3D" id="3.90.1260.10">
    <property type="entry name" value="Argininosuccinate synthetase, chain A, domain 2"/>
    <property type="match status" value="1"/>
</dbReference>
<evidence type="ECO:0000313" key="10">
    <source>
        <dbReference type="EMBL" id="XBS69146.1"/>
    </source>
</evidence>
<proteinExistence type="predicted"/>
<keyword evidence="4 10" id="KW-0436">Ligase</keyword>
<dbReference type="AlphaFoldDB" id="A0AAU7Q8A6"/>
<evidence type="ECO:0000256" key="6">
    <source>
        <dbReference type="ARBA" id="ARBA00022741"/>
    </source>
</evidence>
<keyword evidence="3" id="KW-0055">Arginine biosynthesis</keyword>
<dbReference type="GO" id="GO:0006526">
    <property type="term" value="P:L-arginine biosynthetic process"/>
    <property type="evidence" value="ECO:0007669"/>
    <property type="project" value="UniProtKB-KW"/>
</dbReference>
<dbReference type="InterPro" id="IPR048267">
    <property type="entry name" value="Arginosuc_syn_N"/>
</dbReference>
<dbReference type="InterPro" id="IPR014729">
    <property type="entry name" value="Rossmann-like_a/b/a_fold"/>
</dbReference>
<dbReference type="InterPro" id="IPR018223">
    <property type="entry name" value="Arginosuc_synth_CS"/>
</dbReference>
<organism evidence="10">
    <name type="scientific">Acerihabitans sp. KWT182</name>
    <dbReference type="NCBI Taxonomy" id="3157919"/>
    <lineage>
        <taxon>Bacteria</taxon>
        <taxon>Pseudomonadati</taxon>
        <taxon>Pseudomonadota</taxon>
        <taxon>Gammaproteobacteria</taxon>
        <taxon>Enterobacterales</taxon>
        <taxon>Pectobacteriaceae</taxon>
        <taxon>Acerihabitans</taxon>
    </lineage>
</organism>
<dbReference type="Pfam" id="PF20979">
    <property type="entry name" value="Arginosuc_syn_C"/>
    <property type="match status" value="1"/>
</dbReference>
<dbReference type="EMBL" id="CP157947">
    <property type="protein sequence ID" value="XBS69146.1"/>
    <property type="molecule type" value="Genomic_DNA"/>
</dbReference>
<keyword evidence="5" id="KW-0028">Amino-acid biosynthesis</keyword>
<feature type="domain" description="Arginosuccinate synthase C-terminal" evidence="9">
    <location>
        <begin position="184"/>
        <end position="402"/>
    </location>
</feature>
<dbReference type="GO" id="GO:0004055">
    <property type="term" value="F:argininosuccinate synthase activity"/>
    <property type="evidence" value="ECO:0007669"/>
    <property type="project" value="UniProtKB-EC"/>
</dbReference>
<keyword evidence="7" id="KW-0067">ATP-binding</keyword>
<dbReference type="PANTHER" id="PTHR11587">
    <property type="entry name" value="ARGININOSUCCINATE SYNTHASE"/>
    <property type="match status" value="1"/>
</dbReference>
<dbReference type="PANTHER" id="PTHR11587:SF2">
    <property type="entry name" value="ARGININOSUCCINATE SYNTHASE"/>
    <property type="match status" value="1"/>
</dbReference>
<evidence type="ECO:0000256" key="7">
    <source>
        <dbReference type="ARBA" id="ARBA00022840"/>
    </source>
</evidence>
<evidence type="ECO:0000256" key="5">
    <source>
        <dbReference type="ARBA" id="ARBA00022605"/>
    </source>
</evidence>
<evidence type="ECO:0000259" key="9">
    <source>
        <dbReference type="Pfam" id="PF20979"/>
    </source>
</evidence>
<keyword evidence="6" id="KW-0547">Nucleotide-binding</keyword>